<reference evidence="3" key="1">
    <citation type="submission" date="2006-10" db="EMBL/GenBank/DDBJ databases">
        <authorList>
            <person name="Amadeo P."/>
            <person name="Zhao Q."/>
            <person name="Wortman J."/>
            <person name="Fraser-Liggett C."/>
            <person name="Carlton J."/>
        </authorList>
    </citation>
    <scope>NUCLEOTIDE SEQUENCE</scope>
    <source>
        <strain evidence="3">G3</strain>
    </source>
</reference>
<organism evidence="3 4">
    <name type="scientific">Trichomonas vaginalis (strain ATCC PRA-98 / G3)</name>
    <dbReference type="NCBI Taxonomy" id="412133"/>
    <lineage>
        <taxon>Eukaryota</taxon>
        <taxon>Metamonada</taxon>
        <taxon>Parabasalia</taxon>
        <taxon>Trichomonadida</taxon>
        <taxon>Trichomonadidae</taxon>
        <taxon>Trichomonas</taxon>
    </lineage>
</organism>
<dbReference type="VEuPathDB" id="TrichDB:TVAG_027660"/>
<keyword evidence="2" id="KW-1133">Transmembrane helix</keyword>
<dbReference type="EMBL" id="DS113305">
    <property type="protein sequence ID" value="EAY12213.1"/>
    <property type="molecule type" value="Genomic_DNA"/>
</dbReference>
<keyword evidence="2" id="KW-0812">Transmembrane</keyword>
<dbReference type="VEuPathDB" id="TrichDB:TVAGG3_0420360"/>
<feature type="region of interest" description="Disordered" evidence="1">
    <location>
        <begin position="90"/>
        <end position="145"/>
    </location>
</feature>
<evidence type="ECO:0000256" key="2">
    <source>
        <dbReference type="SAM" id="Phobius"/>
    </source>
</evidence>
<feature type="compositionally biased region" description="Basic and acidic residues" evidence="1">
    <location>
        <begin position="134"/>
        <end position="145"/>
    </location>
</feature>
<reference evidence="3" key="2">
    <citation type="journal article" date="2007" name="Science">
        <title>Draft genome sequence of the sexually transmitted pathogen Trichomonas vaginalis.</title>
        <authorList>
            <person name="Carlton J.M."/>
            <person name="Hirt R.P."/>
            <person name="Silva J.C."/>
            <person name="Delcher A.L."/>
            <person name="Schatz M."/>
            <person name="Zhao Q."/>
            <person name="Wortman J.R."/>
            <person name="Bidwell S.L."/>
            <person name="Alsmark U.C.M."/>
            <person name="Besteiro S."/>
            <person name="Sicheritz-Ponten T."/>
            <person name="Noel C.J."/>
            <person name="Dacks J.B."/>
            <person name="Foster P.G."/>
            <person name="Simillion C."/>
            <person name="Van de Peer Y."/>
            <person name="Miranda-Saavedra D."/>
            <person name="Barton G.J."/>
            <person name="Westrop G.D."/>
            <person name="Mueller S."/>
            <person name="Dessi D."/>
            <person name="Fiori P.L."/>
            <person name="Ren Q."/>
            <person name="Paulsen I."/>
            <person name="Zhang H."/>
            <person name="Bastida-Corcuera F.D."/>
            <person name="Simoes-Barbosa A."/>
            <person name="Brown M.T."/>
            <person name="Hayes R.D."/>
            <person name="Mukherjee M."/>
            <person name="Okumura C.Y."/>
            <person name="Schneider R."/>
            <person name="Smith A.J."/>
            <person name="Vanacova S."/>
            <person name="Villalvazo M."/>
            <person name="Haas B.J."/>
            <person name="Pertea M."/>
            <person name="Feldblyum T.V."/>
            <person name="Utterback T.R."/>
            <person name="Shu C.L."/>
            <person name="Osoegawa K."/>
            <person name="de Jong P.J."/>
            <person name="Hrdy I."/>
            <person name="Horvathova L."/>
            <person name="Zubacova Z."/>
            <person name="Dolezal P."/>
            <person name="Malik S.B."/>
            <person name="Logsdon J.M. Jr."/>
            <person name="Henze K."/>
            <person name="Gupta A."/>
            <person name="Wang C.C."/>
            <person name="Dunne R.L."/>
            <person name="Upcroft J.A."/>
            <person name="Upcroft P."/>
            <person name="White O."/>
            <person name="Salzberg S.L."/>
            <person name="Tang P."/>
            <person name="Chiu C.-H."/>
            <person name="Lee Y.-S."/>
            <person name="Embley T.M."/>
            <person name="Coombs G.H."/>
            <person name="Mottram J.C."/>
            <person name="Tachezy J."/>
            <person name="Fraser-Liggett C.M."/>
            <person name="Johnson P.J."/>
        </authorList>
    </citation>
    <scope>NUCLEOTIDE SEQUENCE [LARGE SCALE GENOMIC DNA]</scope>
    <source>
        <strain evidence="3">G3</strain>
    </source>
</reference>
<gene>
    <name evidence="3" type="ORF">TVAG_027660</name>
</gene>
<keyword evidence="2" id="KW-0472">Membrane</keyword>
<dbReference type="InParanoid" id="A2E505"/>
<sequence length="145" mass="16511">MKGNSSIISDDNTILFLLILITIIILIVSLFICAYAWYISHNVPQRELQERFLSQNPPRFMRGDQYLPTGYGQFTQFSYPPQYYGPQMQFGIPQGMPQVPPGTNMPPGWVFPQIQPQPEKIQQNSDAAEEDVKEDAKEESPQTTA</sequence>
<protein>
    <submittedName>
        <fullName evidence="3">Uncharacterized protein</fullName>
    </submittedName>
</protein>
<evidence type="ECO:0000313" key="3">
    <source>
        <dbReference type="EMBL" id="EAY12213.1"/>
    </source>
</evidence>
<dbReference type="Proteomes" id="UP000001542">
    <property type="component" value="Unassembled WGS sequence"/>
</dbReference>
<dbReference type="SMR" id="A2E505"/>
<feature type="transmembrane region" description="Helical" evidence="2">
    <location>
        <begin position="12"/>
        <end position="38"/>
    </location>
</feature>
<dbReference type="RefSeq" id="XP_001324436.1">
    <property type="nucleotide sequence ID" value="XM_001324401.1"/>
</dbReference>
<dbReference type="KEGG" id="tva:4770178"/>
<feature type="compositionally biased region" description="Low complexity" evidence="1">
    <location>
        <begin position="112"/>
        <end position="123"/>
    </location>
</feature>
<name>A2E505_TRIV3</name>
<keyword evidence="4" id="KW-1185">Reference proteome</keyword>
<proteinExistence type="predicted"/>
<dbReference type="AlphaFoldDB" id="A2E505"/>
<evidence type="ECO:0000256" key="1">
    <source>
        <dbReference type="SAM" id="MobiDB-lite"/>
    </source>
</evidence>
<accession>A2E505</accession>
<evidence type="ECO:0000313" key="4">
    <source>
        <dbReference type="Proteomes" id="UP000001542"/>
    </source>
</evidence>